<dbReference type="SUPFAM" id="SSF55486">
    <property type="entry name" value="Metalloproteases ('zincins'), catalytic domain"/>
    <property type="match status" value="1"/>
</dbReference>
<dbReference type="AlphaFoldDB" id="A0AAQ4F5W1"/>
<accession>A0AAQ4F5W1</accession>
<dbReference type="Pfam" id="PF01431">
    <property type="entry name" value="Peptidase_M13"/>
    <property type="match status" value="1"/>
</dbReference>
<feature type="domain" description="Peptidase M13 C-terminal" evidence="1">
    <location>
        <begin position="328"/>
        <end position="537"/>
    </location>
</feature>
<protein>
    <recommendedName>
        <fullName evidence="1">Peptidase M13 C-terminal domain-containing protein</fullName>
    </recommendedName>
</protein>
<dbReference type="PROSITE" id="PS51885">
    <property type="entry name" value="NEPRILYSIN"/>
    <property type="match status" value="1"/>
</dbReference>
<reference evidence="2 3" key="1">
    <citation type="journal article" date="2023" name="Arcadia Sci">
        <title>De novo assembly of a long-read Amblyomma americanum tick genome.</title>
        <authorList>
            <person name="Chou S."/>
            <person name="Poskanzer K.E."/>
            <person name="Rollins M."/>
            <person name="Thuy-Boun P.S."/>
        </authorList>
    </citation>
    <scope>NUCLEOTIDE SEQUENCE [LARGE SCALE GENOMIC DNA]</scope>
    <source>
        <strain evidence="2">F_SG_1</strain>
        <tissue evidence="2">Salivary glands</tissue>
    </source>
</reference>
<dbReference type="GO" id="GO:0004222">
    <property type="term" value="F:metalloendopeptidase activity"/>
    <property type="evidence" value="ECO:0007669"/>
    <property type="project" value="InterPro"/>
</dbReference>
<evidence type="ECO:0000313" key="2">
    <source>
        <dbReference type="EMBL" id="KAK8782514.1"/>
    </source>
</evidence>
<dbReference type="Gene3D" id="3.40.390.10">
    <property type="entry name" value="Collagenase (Catalytic Domain)"/>
    <property type="match status" value="1"/>
</dbReference>
<dbReference type="InterPro" id="IPR018497">
    <property type="entry name" value="Peptidase_M13_C"/>
</dbReference>
<gene>
    <name evidence="2" type="ORF">V5799_016145</name>
</gene>
<dbReference type="GO" id="GO:0016485">
    <property type="term" value="P:protein processing"/>
    <property type="evidence" value="ECO:0007669"/>
    <property type="project" value="TreeGrafter"/>
</dbReference>
<dbReference type="GO" id="GO:0005886">
    <property type="term" value="C:plasma membrane"/>
    <property type="evidence" value="ECO:0007669"/>
    <property type="project" value="TreeGrafter"/>
</dbReference>
<evidence type="ECO:0000259" key="1">
    <source>
        <dbReference type="Pfam" id="PF01431"/>
    </source>
</evidence>
<proteinExistence type="predicted"/>
<organism evidence="2 3">
    <name type="scientific">Amblyomma americanum</name>
    <name type="common">Lone star tick</name>
    <dbReference type="NCBI Taxonomy" id="6943"/>
    <lineage>
        <taxon>Eukaryota</taxon>
        <taxon>Metazoa</taxon>
        <taxon>Ecdysozoa</taxon>
        <taxon>Arthropoda</taxon>
        <taxon>Chelicerata</taxon>
        <taxon>Arachnida</taxon>
        <taxon>Acari</taxon>
        <taxon>Parasitiformes</taxon>
        <taxon>Ixodida</taxon>
        <taxon>Ixodoidea</taxon>
        <taxon>Ixodidae</taxon>
        <taxon>Amblyomminae</taxon>
        <taxon>Amblyomma</taxon>
    </lineage>
</organism>
<dbReference type="PANTHER" id="PTHR11733:SF241">
    <property type="entry name" value="GH26575P-RELATED"/>
    <property type="match status" value="1"/>
</dbReference>
<evidence type="ECO:0000313" key="3">
    <source>
        <dbReference type="Proteomes" id="UP001321473"/>
    </source>
</evidence>
<dbReference type="InterPro" id="IPR024079">
    <property type="entry name" value="MetalloPept_cat_dom_sf"/>
</dbReference>
<dbReference type="PANTHER" id="PTHR11733">
    <property type="entry name" value="ZINC METALLOPROTEASE FAMILY M13 NEPRILYSIN-RELATED"/>
    <property type="match status" value="1"/>
</dbReference>
<dbReference type="Proteomes" id="UP001321473">
    <property type="component" value="Unassembled WGS sequence"/>
</dbReference>
<dbReference type="EMBL" id="JARKHS020006572">
    <property type="protein sequence ID" value="KAK8782514.1"/>
    <property type="molecule type" value="Genomic_DNA"/>
</dbReference>
<name>A0AAQ4F5W1_AMBAM</name>
<sequence>MSLSFNLQVLVHAYLSRSLKQTADNKLEMQLKFRIPEPQVDRTVDIIEDSLRAVAHNGTFTRFHHLAVAVQSSMAHVLSRASATPRWDGGLLYMRFADVRDQLLSIVEPKDLLNVSNKAVSVEGYFKMESELVIHSPTLLSALSAFLSQEGAARMLNLARYLLIERLLPVSTSNLAEIYNRTAKQAFAIRVAACRSEASGLLPRAWTDLVFRNIMGQKYELAETIAGGIKGSALPLHADWMDESTLEQAKQRLQRTRFVIGLGSKAGGDSRRDYKHVKPATDAQAFALWLLNGLKAGRKRLHDAIFRGHTLPHADVGDEFQASGSSPNAFLDPVRLEVVVSPTLLFPPFYVEEAPSAVYYGALGSLIGSQLAQSLDPAIGAHDMLGRKLTDSWCSPDSLAARNQSVQCIANKMVAYLGNPVTDQQANEVLAHTLGLRIAHAAYRKQLAGNGTNPAASNFDQSWSGPFGTVEQDGAMHRLFFAAYCFQLCGVALPSSYTRALSSRVRCNLPLMNYSEFGRAFRCPLDSPMYAPTRKKCMPDS</sequence>
<keyword evidence="3" id="KW-1185">Reference proteome</keyword>
<comment type="caution">
    <text evidence="2">The sequence shown here is derived from an EMBL/GenBank/DDBJ whole genome shotgun (WGS) entry which is preliminary data.</text>
</comment>
<dbReference type="InterPro" id="IPR000718">
    <property type="entry name" value="Peptidase_M13"/>
</dbReference>